<protein>
    <recommendedName>
        <fullName evidence="4">Ribbon-helix-helix protein CopG domain-containing protein</fullName>
    </recommendedName>
</protein>
<dbReference type="EMBL" id="BAAAYN010000082">
    <property type="protein sequence ID" value="GAA3398350.1"/>
    <property type="molecule type" value="Genomic_DNA"/>
</dbReference>
<name>A0ABP6TBJ7_9ACTN</name>
<comment type="caution">
    <text evidence="2">The sequence shown here is derived from an EMBL/GenBank/DDBJ whole genome shotgun (WGS) entry which is preliminary data.</text>
</comment>
<dbReference type="RefSeq" id="WP_345733712.1">
    <property type="nucleotide sequence ID" value="NZ_BAAAYN010000082.1"/>
</dbReference>
<keyword evidence="3" id="KW-1185">Reference proteome</keyword>
<feature type="compositionally biased region" description="Low complexity" evidence="1">
    <location>
        <begin position="77"/>
        <end position="92"/>
    </location>
</feature>
<evidence type="ECO:0000256" key="1">
    <source>
        <dbReference type="SAM" id="MobiDB-lite"/>
    </source>
</evidence>
<evidence type="ECO:0008006" key="4">
    <source>
        <dbReference type="Google" id="ProtNLM"/>
    </source>
</evidence>
<organism evidence="2 3">
    <name type="scientific">Cryptosporangium minutisporangium</name>
    <dbReference type="NCBI Taxonomy" id="113569"/>
    <lineage>
        <taxon>Bacteria</taxon>
        <taxon>Bacillati</taxon>
        <taxon>Actinomycetota</taxon>
        <taxon>Actinomycetes</taxon>
        <taxon>Cryptosporangiales</taxon>
        <taxon>Cryptosporangiaceae</taxon>
        <taxon>Cryptosporangium</taxon>
    </lineage>
</organism>
<accession>A0ABP6TBJ7</accession>
<sequence>MSTHDADIEEALTSDDWSSAIVDREQRSARVTHTVQLEPDVSAALTAEADRRGMRPSEVLRELINSATAPLRAQNSPALDGAPLPAPALRAD</sequence>
<proteinExistence type="predicted"/>
<gene>
    <name evidence="2" type="ORF">GCM10020369_81600</name>
</gene>
<dbReference type="CDD" id="cd21631">
    <property type="entry name" value="RHH_CopG_NikR-like"/>
    <property type="match status" value="1"/>
</dbReference>
<evidence type="ECO:0000313" key="3">
    <source>
        <dbReference type="Proteomes" id="UP001501676"/>
    </source>
</evidence>
<feature type="region of interest" description="Disordered" evidence="1">
    <location>
        <begin position="68"/>
        <end position="92"/>
    </location>
</feature>
<evidence type="ECO:0000313" key="2">
    <source>
        <dbReference type="EMBL" id="GAA3398350.1"/>
    </source>
</evidence>
<dbReference type="Proteomes" id="UP001501676">
    <property type="component" value="Unassembled WGS sequence"/>
</dbReference>
<reference evidence="3" key="1">
    <citation type="journal article" date="2019" name="Int. J. Syst. Evol. Microbiol.">
        <title>The Global Catalogue of Microorganisms (GCM) 10K type strain sequencing project: providing services to taxonomists for standard genome sequencing and annotation.</title>
        <authorList>
            <consortium name="The Broad Institute Genomics Platform"/>
            <consortium name="The Broad Institute Genome Sequencing Center for Infectious Disease"/>
            <person name="Wu L."/>
            <person name="Ma J."/>
        </authorList>
    </citation>
    <scope>NUCLEOTIDE SEQUENCE [LARGE SCALE GENOMIC DNA]</scope>
    <source>
        <strain evidence="3">JCM 9458</strain>
    </source>
</reference>